<protein>
    <submittedName>
        <fullName evidence="5">6-phospho-beta-glucosidase</fullName>
    </submittedName>
</protein>
<proteinExistence type="inferred from homology"/>
<dbReference type="PRINTS" id="PR00131">
    <property type="entry name" value="GLHYDRLASE1"/>
</dbReference>
<dbReference type="STRING" id="1423792.FD09_GL000980"/>
<dbReference type="GO" id="GO:0008422">
    <property type="term" value="F:beta-glucosidase activity"/>
    <property type="evidence" value="ECO:0007669"/>
    <property type="project" value="TreeGrafter"/>
</dbReference>
<gene>
    <name evidence="5" type="ORF">FD09_GL000980</name>
</gene>
<keyword evidence="6" id="KW-1185">Reference proteome</keyword>
<organism evidence="5 6">
    <name type="scientific">Schleiferilactobacillus perolens DSM 12744</name>
    <dbReference type="NCBI Taxonomy" id="1423792"/>
    <lineage>
        <taxon>Bacteria</taxon>
        <taxon>Bacillati</taxon>
        <taxon>Bacillota</taxon>
        <taxon>Bacilli</taxon>
        <taxon>Lactobacillales</taxon>
        <taxon>Lactobacillaceae</taxon>
        <taxon>Schleiferilactobacillus</taxon>
    </lineage>
</organism>
<dbReference type="SUPFAM" id="SSF51445">
    <property type="entry name" value="(Trans)glycosidases"/>
    <property type="match status" value="1"/>
</dbReference>
<dbReference type="AlphaFoldDB" id="A0A0R1MXW3"/>
<dbReference type="GO" id="GO:0005829">
    <property type="term" value="C:cytosol"/>
    <property type="evidence" value="ECO:0007669"/>
    <property type="project" value="TreeGrafter"/>
</dbReference>
<evidence type="ECO:0000313" key="5">
    <source>
        <dbReference type="EMBL" id="KRL10050.1"/>
    </source>
</evidence>
<comment type="similarity">
    <text evidence="1 4">Belongs to the glycosyl hydrolase 1 family.</text>
</comment>
<sequence length="462" mass="52755">MEGFLAMTKLRDDFFWGNSTSSMQTEGASTTGGKGPSVYDVRPATEQASDWSVAIDEYHRYPEDIALMKDLGMNFYRFQISWSRVQPTGEGAFNEEGIAFYDQLINNLLAAGIQPMICLYHFDMPLALAQKYNGFLDRHVVDAFYVYAQEMLKRFGDRVRYWITFNEQNLYSLQDAFVIAGYLEGPRSLHDLYQIQHNVALAHALVANTVHEDYPDLQIGGMVAYQQVYPATANPQDIAAVRRFKEYVMDNLVDIFTTGHYSPEVLNFMQREHLDDILKSDELAILADTRSDFLSFSYYSSTVLDSTKIPLGTVPNFYPQTGVGHNPYLPTNEWGWQVDPQGFNTVLHDLYNRGHVPVFPIENGIGLREEWDGEHMIADDVRIQYMREHIQAMEDAIDEGVDVLGYLGWGLIDIPSSQGNMDKRYGVVYVNRGNHDLKDLKRVPKKSYDWLKEVIHSNGAVL</sequence>
<keyword evidence="2" id="KW-0378">Hydrolase</keyword>
<dbReference type="FunFam" id="3.20.20.80:FF:000004">
    <property type="entry name" value="Beta-glucosidase 6-phospho-beta-glucosidase"/>
    <property type="match status" value="1"/>
</dbReference>
<evidence type="ECO:0000313" key="6">
    <source>
        <dbReference type="Proteomes" id="UP000051330"/>
    </source>
</evidence>
<name>A0A0R1MXW3_9LACO</name>
<comment type="caution">
    <text evidence="5">The sequence shown here is derived from an EMBL/GenBank/DDBJ whole genome shotgun (WGS) entry which is preliminary data.</text>
</comment>
<dbReference type="PATRIC" id="fig|1423792.3.peg.1000"/>
<reference evidence="5 6" key="1">
    <citation type="journal article" date="2015" name="Genome Announc.">
        <title>Expanding the biotechnology potential of lactobacilli through comparative genomics of 213 strains and associated genera.</title>
        <authorList>
            <person name="Sun Z."/>
            <person name="Harris H.M."/>
            <person name="McCann A."/>
            <person name="Guo C."/>
            <person name="Argimon S."/>
            <person name="Zhang W."/>
            <person name="Yang X."/>
            <person name="Jeffery I.B."/>
            <person name="Cooney J.C."/>
            <person name="Kagawa T.F."/>
            <person name="Liu W."/>
            <person name="Song Y."/>
            <person name="Salvetti E."/>
            <person name="Wrobel A."/>
            <person name="Rasinkangas P."/>
            <person name="Parkhill J."/>
            <person name="Rea M.C."/>
            <person name="O'Sullivan O."/>
            <person name="Ritari J."/>
            <person name="Douillard F.P."/>
            <person name="Paul Ross R."/>
            <person name="Yang R."/>
            <person name="Briner A.E."/>
            <person name="Felis G.E."/>
            <person name="de Vos W.M."/>
            <person name="Barrangou R."/>
            <person name="Klaenhammer T.R."/>
            <person name="Caufield P.W."/>
            <person name="Cui Y."/>
            <person name="Zhang H."/>
            <person name="O'Toole P.W."/>
        </authorList>
    </citation>
    <scope>NUCLEOTIDE SEQUENCE [LARGE SCALE GENOMIC DNA]</scope>
    <source>
        <strain evidence="5 6">DSM 12744</strain>
    </source>
</reference>
<evidence type="ECO:0000256" key="2">
    <source>
        <dbReference type="ARBA" id="ARBA00022801"/>
    </source>
</evidence>
<dbReference type="Proteomes" id="UP000051330">
    <property type="component" value="Unassembled WGS sequence"/>
</dbReference>
<dbReference type="PANTHER" id="PTHR10353:SF122">
    <property type="entry name" value="6-PHOSPHO-BETA-GLUCOSIDASE ASCB-RELATED"/>
    <property type="match status" value="1"/>
</dbReference>
<evidence type="ECO:0000256" key="4">
    <source>
        <dbReference type="RuleBase" id="RU003690"/>
    </source>
</evidence>
<dbReference type="InterPro" id="IPR001360">
    <property type="entry name" value="Glyco_hydro_1"/>
</dbReference>
<dbReference type="EMBL" id="AZEC01000015">
    <property type="protein sequence ID" value="KRL10050.1"/>
    <property type="molecule type" value="Genomic_DNA"/>
</dbReference>
<dbReference type="Pfam" id="PF00232">
    <property type="entry name" value="Glyco_hydro_1"/>
    <property type="match status" value="1"/>
</dbReference>
<evidence type="ECO:0000256" key="1">
    <source>
        <dbReference type="ARBA" id="ARBA00010838"/>
    </source>
</evidence>
<dbReference type="Gene3D" id="3.20.20.80">
    <property type="entry name" value="Glycosidases"/>
    <property type="match status" value="1"/>
</dbReference>
<dbReference type="PANTHER" id="PTHR10353">
    <property type="entry name" value="GLYCOSYL HYDROLASE"/>
    <property type="match status" value="1"/>
</dbReference>
<accession>A0A0R1MXW3</accession>
<evidence type="ECO:0000256" key="3">
    <source>
        <dbReference type="ARBA" id="ARBA00023295"/>
    </source>
</evidence>
<keyword evidence="3" id="KW-0326">Glycosidase</keyword>
<dbReference type="InterPro" id="IPR017853">
    <property type="entry name" value="GH"/>
</dbReference>
<dbReference type="GO" id="GO:0016052">
    <property type="term" value="P:carbohydrate catabolic process"/>
    <property type="evidence" value="ECO:0007669"/>
    <property type="project" value="TreeGrafter"/>
</dbReference>